<accession>A0A2Z2K806</accession>
<evidence type="ECO:0000259" key="2">
    <source>
        <dbReference type="Pfam" id="PF07670"/>
    </source>
</evidence>
<dbReference type="AlphaFoldDB" id="A0A2Z2K806"/>
<feature type="transmembrane region" description="Helical" evidence="1">
    <location>
        <begin position="155"/>
        <end position="176"/>
    </location>
</feature>
<keyword evidence="1" id="KW-0472">Membrane</keyword>
<feature type="transmembrane region" description="Helical" evidence="1">
    <location>
        <begin position="283"/>
        <end position="306"/>
    </location>
</feature>
<sequence length="401" mass="42058">MHKSGIRRLAAGSLPLLSGAAAILLAVAIVLSPEASFEASLKGLKLWWTLVFPALLPFLILSEMLTASGFVHGFGVLLEPLMTRVFRLPGAASWTLALGMTAGFPAGAGGTGQLHQQGSLTSKEAGRLAALAHFASPVTVLIVIGVAFLHSPTSGYILLLIHWSSGLLAGFTASLFQRREASTPPPSRKPLYRRMALAAEEAHRRDGRSFGKLLGESVAAAVQQLMIAGGYIIMFAVVISLLTKALPLLSPAFPAALLELHLGAAAITAEAGYSGSLNGSLPAMVLLSAALGWSGICAQLQALTLLKPAGVRFLPMAAVRLLHSLYAAVLTLLVWKPLQALRANELPVLAEPDGAQTAAQQTTFTWSRLPELLSLQGALLLALLALSAAVYLFSRKRHPAG</sequence>
<organism evidence="3 4">
    <name type="scientific">Paenibacillus donghaensis</name>
    <dbReference type="NCBI Taxonomy" id="414771"/>
    <lineage>
        <taxon>Bacteria</taxon>
        <taxon>Bacillati</taxon>
        <taxon>Bacillota</taxon>
        <taxon>Bacilli</taxon>
        <taxon>Bacillales</taxon>
        <taxon>Paenibacillaceae</taxon>
        <taxon>Paenibacillus</taxon>
    </lineage>
</organism>
<feature type="transmembrane region" description="Helical" evidence="1">
    <location>
        <begin position="12"/>
        <end position="31"/>
    </location>
</feature>
<evidence type="ECO:0000256" key="1">
    <source>
        <dbReference type="SAM" id="Phobius"/>
    </source>
</evidence>
<dbReference type="EMBL" id="CP021780">
    <property type="protein sequence ID" value="ASA21297.1"/>
    <property type="molecule type" value="Genomic_DNA"/>
</dbReference>
<proteinExistence type="predicted"/>
<keyword evidence="1" id="KW-1133">Transmembrane helix</keyword>
<feature type="transmembrane region" description="Helical" evidence="1">
    <location>
        <begin position="51"/>
        <end position="78"/>
    </location>
</feature>
<keyword evidence="1" id="KW-0812">Transmembrane</keyword>
<dbReference type="KEGG" id="pdh:B9T62_11170"/>
<feature type="transmembrane region" description="Helical" evidence="1">
    <location>
        <begin position="218"/>
        <end position="242"/>
    </location>
</feature>
<dbReference type="Pfam" id="PF07670">
    <property type="entry name" value="Gate"/>
    <property type="match status" value="1"/>
</dbReference>
<dbReference type="Proteomes" id="UP000249890">
    <property type="component" value="Chromosome"/>
</dbReference>
<dbReference type="RefSeq" id="WP_087915310.1">
    <property type="nucleotide sequence ID" value="NZ_CP021780.1"/>
</dbReference>
<dbReference type="OrthoDB" id="1645614at2"/>
<dbReference type="InterPro" id="IPR011642">
    <property type="entry name" value="Gate_dom"/>
</dbReference>
<keyword evidence="4" id="KW-1185">Reference proteome</keyword>
<evidence type="ECO:0000313" key="3">
    <source>
        <dbReference type="EMBL" id="ASA21297.1"/>
    </source>
</evidence>
<gene>
    <name evidence="3" type="ORF">B9T62_11170</name>
</gene>
<protein>
    <recommendedName>
        <fullName evidence="2">Nucleoside transporter/FeoB GTPase Gate domain-containing protein</fullName>
    </recommendedName>
</protein>
<feature type="transmembrane region" description="Helical" evidence="1">
    <location>
        <begin position="313"/>
        <end position="335"/>
    </location>
</feature>
<feature type="transmembrane region" description="Helical" evidence="1">
    <location>
        <begin position="128"/>
        <end position="149"/>
    </location>
</feature>
<evidence type="ECO:0000313" key="4">
    <source>
        <dbReference type="Proteomes" id="UP000249890"/>
    </source>
</evidence>
<reference evidence="3 4" key="1">
    <citation type="submission" date="2017-06" db="EMBL/GenBank/DDBJ databases">
        <title>Complete genome sequence of Paenibacillus donghaensis KCTC 13049T isolated from East Sea sediment, South Korea.</title>
        <authorList>
            <person name="Jung B.K."/>
            <person name="Hong S.-J."/>
            <person name="Shin J.-H."/>
        </authorList>
    </citation>
    <scope>NUCLEOTIDE SEQUENCE [LARGE SCALE GENOMIC DNA]</scope>
    <source>
        <strain evidence="3 4">KCTC 13049</strain>
    </source>
</reference>
<name>A0A2Z2K806_9BACL</name>
<feature type="domain" description="Nucleoside transporter/FeoB GTPase Gate" evidence="2">
    <location>
        <begin position="50"/>
        <end position="137"/>
    </location>
</feature>
<feature type="transmembrane region" description="Helical" evidence="1">
    <location>
        <begin position="373"/>
        <end position="393"/>
    </location>
</feature>